<reference evidence="2" key="1">
    <citation type="journal article" date="2015" name="Nat. Genet.">
        <title>The genome and transcriptome of the zoonotic hookworm Ancylostoma ceylanicum identify infection-specific gene families.</title>
        <authorList>
            <person name="Schwarz E.M."/>
            <person name="Hu Y."/>
            <person name="Antoshechkin I."/>
            <person name="Miller M.M."/>
            <person name="Sternberg P.W."/>
            <person name="Aroian R.V."/>
        </authorList>
    </citation>
    <scope>NUCLEOTIDE SEQUENCE</scope>
    <source>
        <strain evidence="2">HY135</strain>
    </source>
</reference>
<evidence type="ECO:0000313" key="2">
    <source>
        <dbReference type="Proteomes" id="UP000024635"/>
    </source>
</evidence>
<dbReference type="Proteomes" id="UP000024635">
    <property type="component" value="Unassembled WGS sequence"/>
</dbReference>
<protein>
    <submittedName>
        <fullName evidence="1">Uncharacterized protein</fullName>
    </submittedName>
</protein>
<accession>A0A016SAV8</accession>
<dbReference type="AlphaFoldDB" id="A0A016SAV8"/>
<proteinExistence type="predicted"/>
<name>A0A016SAV8_9BILA</name>
<comment type="caution">
    <text evidence="1">The sequence shown here is derived from an EMBL/GenBank/DDBJ whole genome shotgun (WGS) entry which is preliminary data.</text>
</comment>
<dbReference type="EMBL" id="JARK01001599">
    <property type="protein sequence ID" value="EYB87419.1"/>
    <property type="molecule type" value="Genomic_DNA"/>
</dbReference>
<organism evidence="1 2">
    <name type="scientific">Ancylostoma ceylanicum</name>
    <dbReference type="NCBI Taxonomy" id="53326"/>
    <lineage>
        <taxon>Eukaryota</taxon>
        <taxon>Metazoa</taxon>
        <taxon>Ecdysozoa</taxon>
        <taxon>Nematoda</taxon>
        <taxon>Chromadorea</taxon>
        <taxon>Rhabditida</taxon>
        <taxon>Rhabditina</taxon>
        <taxon>Rhabditomorpha</taxon>
        <taxon>Strongyloidea</taxon>
        <taxon>Ancylostomatidae</taxon>
        <taxon>Ancylostomatinae</taxon>
        <taxon>Ancylostoma</taxon>
    </lineage>
</organism>
<keyword evidence="2" id="KW-1185">Reference proteome</keyword>
<sequence length="115" mass="12813">MCGLPIQQTSRIQREENQAFSMDSYIHAKKAQTVLLTSSLLKQNERIGDEQTPLRSCSTTVFRKFHVNEAPLPGATRLESEVVRVKLQTASWIGTIAAARWGTLAVCCPPRPMTL</sequence>
<gene>
    <name evidence="1" type="primary">Acey_s0263.g596</name>
    <name evidence="1" type="ORF">Y032_0263g596</name>
</gene>
<evidence type="ECO:0000313" key="1">
    <source>
        <dbReference type="EMBL" id="EYB87419.1"/>
    </source>
</evidence>